<proteinExistence type="predicted"/>
<dbReference type="AlphaFoldDB" id="A0A847R4X2"/>
<organism evidence="1 2">
    <name type="scientific">Marinomonas profundi</name>
    <dbReference type="NCBI Taxonomy" id="2726122"/>
    <lineage>
        <taxon>Bacteria</taxon>
        <taxon>Pseudomonadati</taxon>
        <taxon>Pseudomonadota</taxon>
        <taxon>Gammaproteobacteria</taxon>
        <taxon>Oceanospirillales</taxon>
        <taxon>Oceanospirillaceae</taxon>
        <taxon>Marinomonas</taxon>
    </lineage>
</organism>
<reference evidence="1 2" key="1">
    <citation type="submission" date="2020-04" db="EMBL/GenBank/DDBJ databases">
        <title>Marinomonas sp. M1K-6 isolated from the deep seawater of the Mariana Trench.</title>
        <authorList>
            <person name="Li Y."/>
        </authorList>
    </citation>
    <scope>NUCLEOTIDE SEQUENCE [LARGE SCALE GENOMIC DNA]</scope>
    <source>
        <strain evidence="1 2">M1K-6</strain>
    </source>
</reference>
<dbReference type="Proteomes" id="UP000586067">
    <property type="component" value="Unassembled WGS sequence"/>
</dbReference>
<sequence>MIFANPTFTTLLSKTEFDIEHINVGHFCKDFSHLNTVDKEVFLDRTPILFNDRVKYTLLNDTDETLVKSIKSLKSNCKILSIKVIKTDLNSSELIDTFKLLNLKNQSHRQLENNIKDLIISGNYALNYLCKLRQKQLGYINKNLLTQKFSSQTLARINKEIDLELCRKKIIEKELFEINEINLIETLKKLKNINRKIFLSEIIENSADLEIDCINDIALIFNYIIKNNLTKPIHISLMKELFCNLKNEFKSPPSAKFLFKLISEVEKKKKEKMENYNFLIDSWGNRKERHTIMNYFIEKMGILNER</sequence>
<keyword evidence="2" id="KW-1185">Reference proteome</keyword>
<accession>A0A847R4X2</accession>
<comment type="caution">
    <text evidence="1">The sequence shown here is derived from an EMBL/GenBank/DDBJ whole genome shotgun (WGS) entry which is preliminary data.</text>
</comment>
<gene>
    <name evidence="1" type="ORF">HGG82_15770</name>
</gene>
<dbReference type="EMBL" id="JABAEK010000026">
    <property type="protein sequence ID" value="NLQ19061.1"/>
    <property type="molecule type" value="Genomic_DNA"/>
</dbReference>
<evidence type="ECO:0000313" key="2">
    <source>
        <dbReference type="Proteomes" id="UP000586067"/>
    </source>
</evidence>
<dbReference type="RefSeq" id="WP_168827423.1">
    <property type="nucleotide sequence ID" value="NZ_CP073013.1"/>
</dbReference>
<name>A0A847R4X2_9GAMM</name>
<protein>
    <submittedName>
        <fullName evidence="1">Uncharacterized protein</fullName>
    </submittedName>
</protein>
<evidence type="ECO:0000313" key="1">
    <source>
        <dbReference type="EMBL" id="NLQ19061.1"/>
    </source>
</evidence>